<organism evidence="1 2">
    <name type="scientific">Vibrio fluvialis PG41</name>
    <dbReference type="NCBI Taxonomy" id="1336752"/>
    <lineage>
        <taxon>Bacteria</taxon>
        <taxon>Pseudomonadati</taxon>
        <taxon>Pseudomonadota</taxon>
        <taxon>Gammaproteobacteria</taxon>
        <taxon>Vibrionales</taxon>
        <taxon>Vibrionaceae</taxon>
        <taxon>Vibrio</taxon>
    </lineage>
</organism>
<sequence length="41" mass="4782">MTEIYKIGYVLINEKPTVMTIFAICSNNVDIIFIKPKMFIE</sequence>
<name>S7HXW1_VIBFL</name>
<gene>
    <name evidence="1" type="ORF">L910_1991</name>
</gene>
<accession>S7HXW1</accession>
<dbReference type="AlphaFoldDB" id="S7HXW1"/>
<dbReference type="PATRIC" id="fig|1336752.4.peg.3839"/>
<reference evidence="1 2" key="1">
    <citation type="journal article" date="2013" name="Gut Pathog.">
        <title>Evidence of a new metabolic capacity in an emerging diarrheal pathogen: lessons from the draft genomes of Vibrio fluvialis strains PG41 and I21563.</title>
        <authorList>
            <person name="Khatri I."/>
            <person name="Mahajan S."/>
            <person name="Dureja C."/>
            <person name="Subramanian S."/>
            <person name="Raychaudhuri S."/>
        </authorList>
    </citation>
    <scope>NUCLEOTIDE SEQUENCE [LARGE SCALE GENOMIC DNA]</scope>
    <source>
        <strain evidence="1 2">PG41</strain>
    </source>
</reference>
<comment type="caution">
    <text evidence="1">The sequence shown here is derived from an EMBL/GenBank/DDBJ whole genome shotgun (WGS) entry which is preliminary data.</text>
</comment>
<proteinExistence type="predicted"/>
<dbReference type="Proteomes" id="UP000014854">
    <property type="component" value="Unassembled WGS sequence"/>
</dbReference>
<evidence type="ECO:0000313" key="2">
    <source>
        <dbReference type="Proteomes" id="UP000014854"/>
    </source>
</evidence>
<dbReference type="EMBL" id="ASXS01000019">
    <property type="protein sequence ID" value="EPP20497.1"/>
    <property type="molecule type" value="Genomic_DNA"/>
</dbReference>
<protein>
    <submittedName>
        <fullName evidence="1">Uncharacterized protein</fullName>
    </submittedName>
</protein>
<evidence type="ECO:0000313" key="1">
    <source>
        <dbReference type="EMBL" id="EPP20497.1"/>
    </source>
</evidence>